<feature type="signal peptide" evidence="1">
    <location>
        <begin position="1"/>
        <end position="23"/>
    </location>
</feature>
<evidence type="ECO:0008006" key="4">
    <source>
        <dbReference type="Google" id="ProtNLM"/>
    </source>
</evidence>
<evidence type="ECO:0000313" key="2">
    <source>
        <dbReference type="EMBL" id="KYF85458.1"/>
    </source>
</evidence>
<comment type="caution">
    <text evidence="2">The sequence shown here is derived from an EMBL/GenBank/DDBJ whole genome shotgun (WGS) entry which is preliminary data.</text>
</comment>
<accession>A0A150S072</accession>
<evidence type="ECO:0000256" key="1">
    <source>
        <dbReference type="SAM" id="SignalP"/>
    </source>
</evidence>
<evidence type="ECO:0000313" key="3">
    <source>
        <dbReference type="Proteomes" id="UP000075635"/>
    </source>
</evidence>
<name>A0A150S072_SORCE</name>
<keyword evidence="1" id="KW-0732">Signal</keyword>
<dbReference type="Proteomes" id="UP000075635">
    <property type="component" value="Unassembled WGS sequence"/>
</dbReference>
<dbReference type="PROSITE" id="PS51257">
    <property type="entry name" value="PROKAR_LIPOPROTEIN"/>
    <property type="match status" value="1"/>
</dbReference>
<dbReference type="AlphaFoldDB" id="A0A150S072"/>
<dbReference type="EMBL" id="JEMB01001706">
    <property type="protein sequence ID" value="KYF85458.1"/>
    <property type="molecule type" value="Genomic_DNA"/>
</dbReference>
<gene>
    <name evidence="2" type="ORF">BE17_36910</name>
</gene>
<proteinExistence type="predicted"/>
<sequence>MEHSPKLAAFVLAVAALSASACAVQLDPDPPVEEAEDAAPQALRTHNALTSNALTSNALTAEALTSSALTSNALTVEALTSNELTAEALRDPAARTVLRYIASCALPAGERLTITLDGVKLSFPGELGLAASWGQEGGSCDDACRSWVSGCVLARVNYLGQKVSISVRGDREELRADKAERAAYPIREATYYGDLFAAQPIYQACLPPGASSIPRVCGPSLDSCAIEIAGPCDALCGEPNDDGSFPSCHGTFRRRSGKLAVAKAPHAGSVTVFLR</sequence>
<organism evidence="2 3">
    <name type="scientific">Sorangium cellulosum</name>
    <name type="common">Polyangium cellulosum</name>
    <dbReference type="NCBI Taxonomy" id="56"/>
    <lineage>
        <taxon>Bacteria</taxon>
        <taxon>Pseudomonadati</taxon>
        <taxon>Myxococcota</taxon>
        <taxon>Polyangia</taxon>
        <taxon>Polyangiales</taxon>
        <taxon>Polyangiaceae</taxon>
        <taxon>Sorangium</taxon>
    </lineage>
</organism>
<reference evidence="2 3" key="1">
    <citation type="submission" date="2014-02" db="EMBL/GenBank/DDBJ databases">
        <title>The small core and large imbalanced accessory genome model reveals a collaborative survival strategy of Sorangium cellulosum strains in nature.</title>
        <authorList>
            <person name="Han K."/>
            <person name="Peng R."/>
            <person name="Blom J."/>
            <person name="Li Y.-Z."/>
        </authorList>
    </citation>
    <scope>NUCLEOTIDE SEQUENCE [LARGE SCALE GENOMIC DNA]</scope>
    <source>
        <strain evidence="2 3">So0011-07</strain>
    </source>
</reference>
<feature type="chain" id="PRO_5007568584" description="Secreted protein" evidence="1">
    <location>
        <begin position="24"/>
        <end position="275"/>
    </location>
</feature>
<protein>
    <recommendedName>
        <fullName evidence="4">Secreted protein</fullName>
    </recommendedName>
</protein>